<gene>
    <name evidence="3" type="ORF">SAMN05421785_103558</name>
</gene>
<name>A0A1N7MWU7_9FLAO</name>
<evidence type="ECO:0000313" key="4">
    <source>
        <dbReference type="Proteomes" id="UP000185781"/>
    </source>
</evidence>
<dbReference type="OrthoDB" id="713199at2"/>
<dbReference type="InterPro" id="IPR025235">
    <property type="entry name" value="DUF4178"/>
</dbReference>
<dbReference type="RefSeq" id="WP_076391898.1">
    <property type="nucleotide sequence ID" value="NZ_FTOV01000003.1"/>
</dbReference>
<keyword evidence="1" id="KW-0812">Transmembrane</keyword>
<accession>A0A1N7MWU7</accession>
<protein>
    <recommendedName>
        <fullName evidence="2">DUF4178 domain-containing protein</fullName>
    </recommendedName>
</protein>
<feature type="domain" description="DUF4178" evidence="2">
    <location>
        <begin position="54"/>
        <end position="187"/>
    </location>
</feature>
<evidence type="ECO:0000256" key="1">
    <source>
        <dbReference type="SAM" id="Phobius"/>
    </source>
</evidence>
<dbReference type="Pfam" id="PF13785">
    <property type="entry name" value="DUF4178"/>
    <property type="match status" value="1"/>
</dbReference>
<sequence>MFYVCPACESGNKLDLTFDIKEYVCKTCSYLIDVENNKHQKHIKIPTENVVLDIGQKGIIDNTEYTVTGIIIRKYGTSIFWREYYLKDTKGKDAFLSESDGHWVLLHTIDKMDVKRKSWNSIILEYGAVSFRKYETTECHIHAAAGFFEERLDFGISTYKEYVNGIYMVSEEKSKTSVQYFSGKHISKYKVKKAFGISNLPNYSGIGIVQPFYVNVKHTINIMAVSALLISLIQLYVVGTRTNKSVFEQEINFADVRNKEMVSKSFDLSGGSAPLKVEVYSNVDNSWANVGLGLVNEKTNEIVFASKDIEEYHGYEDGENWSEGRRDESFNFCGVAPGKYHFIISAEKQETPKVMPPSYYATQDGSLTLSRDNNGTINVTNNNTMETTAFGDSKMIKEDTISSLGQFVHQTLGKADIDSLLNTNLAAGTTTSAVSENKSVKIKAEWLPVSFRNFVFILLFIIAFVVAVWFGRKSFERSKWFNSSNSPYTYS</sequence>
<evidence type="ECO:0000259" key="2">
    <source>
        <dbReference type="Pfam" id="PF13785"/>
    </source>
</evidence>
<dbReference type="AlphaFoldDB" id="A0A1N7MWU7"/>
<evidence type="ECO:0000313" key="3">
    <source>
        <dbReference type="EMBL" id="SIS90566.1"/>
    </source>
</evidence>
<dbReference type="STRING" id="373672.SAMN05421785_103558"/>
<keyword evidence="1" id="KW-0472">Membrane</keyword>
<reference evidence="3 4" key="1">
    <citation type="submission" date="2017-01" db="EMBL/GenBank/DDBJ databases">
        <authorList>
            <person name="Mah S.A."/>
            <person name="Swanson W.J."/>
            <person name="Moy G.W."/>
            <person name="Vacquier V.D."/>
        </authorList>
    </citation>
    <scope>NUCLEOTIDE SEQUENCE [LARGE SCALE GENOMIC DNA]</scope>
    <source>
        <strain evidence="3 4">DSM 18014</strain>
    </source>
</reference>
<organism evidence="3 4">
    <name type="scientific">Chryseobacterium gambrini</name>
    <dbReference type="NCBI Taxonomy" id="373672"/>
    <lineage>
        <taxon>Bacteria</taxon>
        <taxon>Pseudomonadati</taxon>
        <taxon>Bacteroidota</taxon>
        <taxon>Flavobacteriia</taxon>
        <taxon>Flavobacteriales</taxon>
        <taxon>Weeksellaceae</taxon>
        <taxon>Chryseobacterium group</taxon>
        <taxon>Chryseobacterium</taxon>
    </lineage>
</organism>
<dbReference type="EMBL" id="FTOV01000003">
    <property type="protein sequence ID" value="SIS90566.1"/>
    <property type="molecule type" value="Genomic_DNA"/>
</dbReference>
<dbReference type="Proteomes" id="UP000185781">
    <property type="component" value="Unassembled WGS sequence"/>
</dbReference>
<proteinExistence type="predicted"/>
<feature type="transmembrane region" description="Helical" evidence="1">
    <location>
        <begin position="451"/>
        <end position="471"/>
    </location>
</feature>
<keyword evidence="1" id="KW-1133">Transmembrane helix</keyword>